<dbReference type="EMBL" id="CP029426">
    <property type="protein sequence ID" value="AWM01281.1"/>
    <property type="molecule type" value="Genomic_DNA"/>
</dbReference>
<name>A0A2U8PUJ0_9BRAD</name>
<gene>
    <name evidence="1" type="ORF">CIT40_15400</name>
</gene>
<evidence type="ECO:0000313" key="2">
    <source>
        <dbReference type="Proteomes" id="UP000215884"/>
    </source>
</evidence>
<proteinExistence type="predicted"/>
<dbReference type="KEGG" id="brq:CIT40_15400"/>
<keyword evidence="2" id="KW-1185">Reference proteome</keyword>
<evidence type="ECO:0000313" key="1">
    <source>
        <dbReference type="EMBL" id="AWM01281.1"/>
    </source>
</evidence>
<dbReference type="Proteomes" id="UP000215884">
    <property type="component" value="Chromosome"/>
</dbReference>
<dbReference type="RefSeq" id="WP_094890289.1">
    <property type="nucleotide sequence ID" value="NZ_CP029426.2"/>
</dbReference>
<protein>
    <submittedName>
        <fullName evidence="1">Uncharacterized protein</fullName>
    </submittedName>
</protein>
<reference evidence="1 2" key="2">
    <citation type="journal article" date="2019" name="Int. J. Syst. Evol. Microbiol.">
        <title>Description and complete genome sequence of Bradyrhizobium amphicarpaeae sp. nov., harbouring photosystem and nitrogen-fixation genes.</title>
        <authorList>
            <person name="Bromfield E.S.P."/>
            <person name="Cloutier S."/>
            <person name="Nguyen H.D.T."/>
        </authorList>
    </citation>
    <scope>NUCLEOTIDE SEQUENCE [LARGE SCALE GENOMIC DNA]</scope>
    <source>
        <strain evidence="1 2">39S1MB</strain>
    </source>
</reference>
<organism evidence="1 2">
    <name type="scientific">Bradyrhizobium amphicarpaeae</name>
    <dbReference type="NCBI Taxonomy" id="1404768"/>
    <lineage>
        <taxon>Bacteria</taxon>
        <taxon>Pseudomonadati</taxon>
        <taxon>Pseudomonadota</taxon>
        <taxon>Alphaproteobacteria</taxon>
        <taxon>Hyphomicrobiales</taxon>
        <taxon>Nitrobacteraceae</taxon>
        <taxon>Bradyrhizobium</taxon>
    </lineage>
</organism>
<reference evidence="1 2" key="1">
    <citation type="journal article" date="2017" name="Syst. Appl. Microbiol.">
        <title>Soybeans inoculated with root zone soils of Canadian native legumes harbour diverse and novel Bradyrhizobium spp. that possess agricultural potential.</title>
        <authorList>
            <person name="Bromfield E.S.P."/>
            <person name="Cloutier S."/>
            <person name="Tambong J.T."/>
            <person name="Tran Thi T.V."/>
        </authorList>
    </citation>
    <scope>NUCLEOTIDE SEQUENCE [LARGE SCALE GENOMIC DNA]</scope>
    <source>
        <strain evidence="1 2">39S1MB</strain>
    </source>
</reference>
<accession>A0A2U8PUJ0</accession>
<dbReference type="AlphaFoldDB" id="A0A2U8PUJ0"/>
<dbReference type="OrthoDB" id="9128538at2"/>
<sequence length="96" mass="11274">MFKDETGRRKVFDLQSPHQMLEKLRWEAGLIHSMLADDRKVIFAAFNAVATAWHLTEWVLDAWDQLQPQPFSRVQYRADVVRRCSDLEICRQISVG</sequence>